<protein>
    <submittedName>
        <fullName evidence="1">Cadherin repeat domain-containing protein</fullName>
    </submittedName>
</protein>
<accession>A0A850HEZ8</accession>
<keyword evidence="2" id="KW-1185">Reference proteome</keyword>
<evidence type="ECO:0000313" key="2">
    <source>
        <dbReference type="Proteomes" id="UP000546031"/>
    </source>
</evidence>
<evidence type="ECO:0000313" key="1">
    <source>
        <dbReference type="EMBL" id="NVE95726.1"/>
    </source>
</evidence>
<dbReference type="RefSeq" id="WP_176273923.1">
    <property type="nucleotide sequence ID" value="NZ_JABWTA010000001.1"/>
</dbReference>
<sequence>MIPTDPVRTTAKPAIRLIVPPNQHFTDELLVGFSAWANNEGTLLDRNGLSHVRVTFEGNTHEIPAPSLRAFQDANGEFVAYRAWWIRLKRPDELVGEAHLYAEAVPADPALQSRAIGPFAYTLTDNEHDFEWTVDPDNAAAPQTSSDISEALHAAWQAGANNPLITVGKTGRYSVADVVIGAAYVGTGYATITAADGVAATIGYDGDTTGHMRSKYDRLRFKGANVILDMSSIEVLFNEGLGDHWLDGCNLLHTDGHISLWNGTTRNGATAVRNSPWFTEATFEGIDSPVANANLVRGCKANNCYNDFAAQPRCLIGNTVINHDSSFFRTHLDALTISYSGSGSATLSSLKGGAGSNAYRRFIFRVEGNDVASYDSLTANWESDSGTYWVSDLVDFINQSAALADWAAILHDDTRQAGHVGVIEGRGFTFDDEPVGLVGTTFQTFIDLHSDFSQMSSGADTENTIIEANRTLDFQGQIIWLSSNFNIKDCFYVNNTFDEIEDFSGFSQISRTGAKSHVVIAHNTLSRQHLLLRDGPLGEYSLIANNVFESFISDGPDIGLGVVKDNHIHASGTILAGATETVQAGEEADLFADANNENFSPSGALLSNMKKPVVAYDRLGAKRRLADAVGAQSSLLPEPVAMLSELGLAHDKVSEAGAIGHLVSTIIGTSIGSTLTLSDSAGGRFAISNGALVLGSVPLNFETAQSHNITIAETHGSAGNSPKETSFDITVLNVQEVALGELTLSAHAIAEGEVPDTVFASLLNVSAGSSLSLLDDAGGRFALTNAKLVTGQTPLDFESAQTHSIVVQESLPDAYNSPRETELTINVANAAEAVLNELNLSSNAVPENAQAGLEIGTFVNRTAGSILDLTNDADGRFSVIGDALTVNGPSLDYEDQREHLITVRETHSDAANSPRDTLLTVLVSNVGEIELHTLALSNAHVAENALEGSIIGTVIGQTNGATLTLIDSAGDRFALDGENITCGSTNVDFEENQSFQIVLRETHPEGANSPNDTIVTIGVGDLSEAPTTAEELAAALAGSTQSAFADLRQADDTIGWIATDLSGHGNHFTQAFATQRPVIDSKLGAVFSHESANNNIRYPISGGTFTALLAFAKNADDARGTPVSNGSGGPGRYQDGIAIALAGTCLVDGNQVTDSDALHDALDDGQEHIIEWQGIDASEWSEFVIGRPGDSLGGILRCVVVIDETTVADHALASEKANQWLLSNAAQTNLPEEPDNTINYQMTLSGSRDGELGIDPDYWHDVAALESEIDTSLGNATHRSVRSGNWSSASTWDGGTLPTAGSVVEIRHEVVYDIITPIGTSNVGQILAEIEDDSASARSAYASFALKGVVVQTGARLRFDPSVQTFLLTENLFALSGSEVEIGHAGNPVLDSGLIHAGRRVPKAAIGLIGLDDPEASLRLGFVTMGKLRIWGEEKCAAVFVEDVAAGSQQLSFEHIPDRWNVGDRILIPGTAFTDPDSVDARYTGPLGYWGPERSDNADMPDEWSGKQHFATSFKINSQDEIRTITAITGGSVTLDSALFYNHVNHSDALNDGTPVNLRFPVQNLTRSICIFGFCTDEKGSNAHRRAHTMHMFHEDCVRKFAEFKDLGRSRIDASLFVPGQNDTASGLREAEGREFLVDAKNPIERYAVHDYWCGPFFGRRATISEGLAIHNSPGTVSPGRGYVQNHSRAHLKDCIVHGFRATGFSTELGSEIGQWENCYSSNCPGDGFIPAASGDHHELLGFMSGHHGTAFHNQARQVILRNCWAGSANSAFSWRQNHSCSSGNSSLQYRNLRYAHPVTMGVGVPLDPSAVSVSMEEGCRHLQAQIPKFDDNSCHDCEEGFVVSDHKDRDKVAVEPMTSQGIKLHAKAPYKGLGYAANYMFKDFYFKGPGSGVAIDIGTQCYNSTFANGRIADYTNVIRDAEFNYLGFLVDISHNSAQLQDWVEQSIGTGSIAAHPQVDIMGAWTVTGTQDGQATANLRSYEILEGETQLPSLLPGNPFNPGPANGSAVPRFELSASSGGILTPSGRDEVSIRGTITDRAGNRDWPSYQHFQSADANPVGDRVLSAITGAQIVERNGCWKDGQTWRTTLWFADADRVDHTPIQISVTCELSGFDANFLALNEVADAAATRPSLPLALEDLSWSNTPSVEEDGAPFTLAAAFDVPPQSFAICQSTIKVARLSAGRNLPISIVDGEFRINNGDWSGANTFVQRGDQIEVRAMSSLISGQTTTATLSIGSHSSDFLVTTWSQVSKITDDFEAYADGTSLEAQSSYQLVDGCGGAISVHNGALSVVSHSDWVQHTDDLARTDGLRFKARWGQGGGVCWGLAKLDSPFSSHFILSRHWDGSFRITTGNKTWVYPDCATQEVCVDLIGGEWTVTFAGALQAPNKDRAQILPFALPPTSAVMFMSPLANGTRHNTLLEFSVEHL</sequence>
<name>A0A850HEZ8_9SPHN</name>
<dbReference type="Proteomes" id="UP000546031">
    <property type="component" value="Unassembled WGS sequence"/>
</dbReference>
<reference evidence="1 2" key="1">
    <citation type="submission" date="2020-06" db="EMBL/GenBank/DDBJ databases">
        <title>Altererythrobacter lutimaris sp. nov., a marine bacterium isolated from a tidal flat.</title>
        <authorList>
            <person name="Kim D."/>
            <person name="Yoo Y."/>
            <person name="Kim J.-J."/>
        </authorList>
    </citation>
    <scope>NUCLEOTIDE SEQUENCE [LARGE SCALE GENOMIC DNA]</scope>
    <source>
        <strain evidence="1 2">JGD-16</strain>
    </source>
</reference>
<gene>
    <name evidence="1" type="ORF">HUO12_12535</name>
</gene>
<proteinExistence type="predicted"/>
<comment type="caution">
    <text evidence="1">The sequence shown here is derived from an EMBL/GenBank/DDBJ whole genome shotgun (WGS) entry which is preliminary data.</text>
</comment>
<organism evidence="1 2">
    <name type="scientific">Altererythrobacter lutimaris</name>
    <dbReference type="NCBI Taxonomy" id="2743979"/>
    <lineage>
        <taxon>Bacteria</taxon>
        <taxon>Pseudomonadati</taxon>
        <taxon>Pseudomonadota</taxon>
        <taxon>Alphaproteobacteria</taxon>
        <taxon>Sphingomonadales</taxon>
        <taxon>Erythrobacteraceae</taxon>
        <taxon>Altererythrobacter</taxon>
    </lineage>
</organism>
<dbReference type="EMBL" id="JABWTA010000001">
    <property type="protein sequence ID" value="NVE95726.1"/>
    <property type="molecule type" value="Genomic_DNA"/>
</dbReference>